<dbReference type="PANTHER" id="PTHR15665">
    <property type="entry name" value="ASTEROID PROTEIN"/>
    <property type="match status" value="1"/>
</dbReference>
<dbReference type="InterPro" id="IPR029060">
    <property type="entry name" value="PIN-like_dom_sf"/>
</dbReference>
<keyword evidence="2" id="KW-0812">Transmembrane</keyword>
<dbReference type="InterPro" id="IPR006085">
    <property type="entry name" value="XPG_DNA_repair_N"/>
</dbReference>
<accession>A0ABR1B4K6</accession>
<sequence length="717" mass="82948">MTINSNSSKHSISMGVRGLMTFITENSDLYLDPFELSDSYLVIDGNALNCQLSASESQAVYGGDYDKYCYLIRDFFLSLQRCNVTPIVVFDGGREKKKLRTIFRRASTKIKIIEAINQGMAVKGVFPLFANNVFLNVVKDLNCVHIQTDFEADEEITAIAKALNCPVLSNDSDFFIYDVLLIPIWSLNSKPMTRKTSPHKNRFFIQCSMYKVNNLLNQFSGLEKSHFPIIATLMGNDYIDNNIFNNFFKHVIISKNKNILISHRRVLGLLNWLKKESFHSAIQGILNHVKKSYRPMVSALINSNVKNYNEVSVSQQTYELLNKILTDIKKKSCYPLSRKKSEINLPLEMRRLFNEGEIHPCVMDFISLGMYFTQIQVEDLSKCSTHILSIPLIKIIKSVVHDFCAKDILKCYMIHKHKYQSMMVENLTPVGRIKFCEIVKMSHDMRVKLFFDTIGFDERIVQMILLLGDAWSLYFTACLYWIKSARDSITFNHVAALLLTAVAIQVVQKSVGYFTSINKFNKKYRDYLSTDKKLVDSLHVAKEINDFGEMLKRVSQIECILVQKQLIPMRQPNDEDNNKISTVHLFNTFQSCLFHIMQVNVLFNYPLKKFKISEFYSGILLYNMYVQINKALSPEQFCDKLLNEAPNIKAIYLHLKETVKSYASVAEVKKSRRRRKKKKNAAAQPKEYYNFCTQSSDNEGYEDYENPYYCLMPETQK</sequence>
<dbReference type="Pfam" id="PF00752">
    <property type="entry name" value="XPG_N"/>
    <property type="match status" value="1"/>
</dbReference>
<protein>
    <recommendedName>
        <fullName evidence="3">XPG N-terminal domain-containing protein</fullName>
    </recommendedName>
</protein>
<evidence type="ECO:0000313" key="4">
    <source>
        <dbReference type="EMBL" id="KAK6634880.1"/>
    </source>
</evidence>
<gene>
    <name evidence="4" type="ORF">RUM44_000127</name>
</gene>
<dbReference type="Gene3D" id="3.40.50.1010">
    <property type="entry name" value="5'-nuclease"/>
    <property type="match status" value="1"/>
</dbReference>
<reference evidence="4 5" key="1">
    <citation type="submission" date="2023-09" db="EMBL/GenBank/DDBJ databases">
        <title>Genomes of two closely related lineages of the louse Polyplax serrata with different host specificities.</title>
        <authorList>
            <person name="Martinu J."/>
            <person name="Tarabai H."/>
            <person name="Stefka J."/>
            <person name="Hypsa V."/>
        </authorList>
    </citation>
    <scope>NUCLEOTIDE SEQUENCE [LARGE SCALE GENOMIC DNA]</scope>
    <source>
        <strain evidence="4">98ZLc_SE</strain>
    </source>
</reference>
<dbReference type="EMBL" id="JAWJWF010000003">
    <property type="protein sequence ID" value="KAK6634880.1"/>
    <property type="molecule type" value="Genomic_DNA"/>
</dbReference>
<keyword evidence="5" id="KW-1185">Reference proteome</keyword>
<organism evidence="4 5">
    <name type="scientific">Polyplax serrata</name>
    <name type="common">Common mouse louse</name>
    <dbReference type="NCBI Taxonomy" id="468196"/>
    <lineage>
        <taxon>Eukaryota</taxon>
        <taxon>Metazoa</taxon>
        <taxon>Ecdysozoa</taxon>
        <taxon>Arthropoda</taxon>
        <taxon>Hexapoda</taxon>
        <taxon>Insecta</taxon>
        <taxon>Pterygota</taxon>
        <taxon>Neoptera</taxon>
        <taxon>Paraneoptera</taxon>
        <taxon>Psocodea</taxon>
        <taxon>Troctomorpha</taxon>
        <taxon>Phthiraptera</taxon>
        <taxon>Anoplura</taxon>
        <taxon>Polyplacidae</taxon>
        <taxon>Polyplax</taxon>
    </lineage>
</organism>
<evidence type="ECO:0000256" key="2">
    <source>
        <dbReference type="SAM" id="Phobius"/>
    </source>
</evidence>
<dbReference type="InterPro" id="IPR026832">
    <property type="entry name" value="Asteroid"/>
</dbReference>
<feature type="transmembrane region" description="Helical" evidence="2">
    <location>
        <begin position="489"/>
        <end position="507"/>
    </location>
</feature>
<keyword evidence="2" id="KW-1133">Transmembrane helix</keyword>
<comment type="caution">
    <text evidence="4">The sequence shown here is derived from an EMBL/GenBank/DDBJ whole genome shotgun (WGS) entry which is preliminary data.</text>
</comment>
<name>A0ABR1B4K6_POLSC</name>
<evidence type="ECO:0000256" key="1">
    <source>
        <dbReference type="ARBA" id="ARBA00007398"/>
    </source>
</evidence>
<dbReference type="Proteomes" id="UP001359485">
    <property type="component" value="Unassembled WGS sequence"/>
</dbReference>
<dbReference type="PANTHER" id="PTHR15665:SF1">
    <property type="entry name" value="PROTEIN ASTEROID HOMOLOG 1"/>
    <property type="match status" value="1"/>
</dbReference>
<comment type="similarity">
    <text evidence="1">Belongs to the asteroid family.</text>
</comment>
<feature type="transmembrane region" description="Helical" evidence="2">
    <location>
        <begin position="460"/>
        <end position="482"/>
    </location>
</feature>
<evidence type="ECO:0000313" key="5">
    <source>
        <dbReference type="Proteomes" id="UP001359485"/>
    </source>
</evidence>
<evidence type="ECO:0000259" key="3">
    <source>
        <dbReference type="SMART" id="SM00485"/>
    </source>
</evidence>
<feature type="domain" description="XPG N-terminal" evidence="3">
    <location>
        <begin position="14"/>
        <end position="112"/>
    </location>
</feature>
<dbReference type="SMART" id="SM00485">
    <property type="entry name" value="XPGN"/>
    <property type="match status" value="1"/>
</dbReference>
<keyword evidence="2" id="KW-0472">Membrane</keyword>
<proteinExistence type="inferred from homology"/>
<dbReference type="SUPFAM" id="SSF88723">
    <property type="entry name" value="PIN domain-like"/>
    <property type="match status" value="1"/>
</dbReference>